<dbReference type="Pfam" id="PF02683">
    <property type="entry name" value="DsbD_TM"/>
    <property type="match status" value="1"/>
</dbReference>
<evidence type="ECO:0000259" key="8">
    <source>
        <dbReference type="Pfam" id="PF02683"/>
    </source>
</evidence>
<evidence type="ECO:0000256" key="3">
    <source>
        <dbReference type="ARBA" id="ARBA00022692"/>
    </source>
</evidence>
<organism evidence="9 10">
    <name type="scientific">Methylopila musalis</name>
    <dbReference type="NCBI Taxonomy" id="1134781"/>
    <lineage>
        <taxon>Bacteria</taxon>
        <taxon>Pseudomonadati</taxon>
        <taxon>Pseudomonadota</taxon>
        <taxon>Alphaproteobacteria</taxon>
        <taxon>Hyphomicrobiales</taxon>
        <taxon>Methylopilaceae</taxon>
        <taxon>Methylopila</taxon>
    </lineage>
</organism>
<feature type="transmembrane region" description="Helical" evidence="7">
    <location>
        <begin position="6"/>
        <end position="29"/>
    </location>
</feature>
<evidence type="ECO:0000313" key="10">
    <source>
        <dbReference type="Proteomes" id="UP001597171"/>
    </source>
</evidence>
<feature type="transmembrane region" description="Helical" evidence="7">
    <location>
        <begin position="122"/>
        <end position="147"/>
    </location>
</feature>
<feature type="transmembrane region" description="Helical" evidence="7">
    <location>
        <begin position="71"/>
        <end position="89"/>
    </location>
</feature>
<evidence type="ECO:0000256" key="4">
    <source>
        <dbReference type="ARBA" id="ARBA00022748"/>
    </source>
</evidence>
<protein>
    <submittedName>
        <fullName evidence="9">Cytochrome c biogenesis CcdA family protein</fullName>
    </submittedName>
</protein>
<proteinExistence type="inferred from homology"/>
<comment type="similarity">
    <text evidence="2">Belongs to the DsbD family.</text>
</comment>
<accession>A0ABW3Z4P1</accession>
<keyword evidence="5 7" id="KW-1133">Transmembrane helix</keyword>
<dbReference type="RefSeq" id="WP_378774447.1">
    <property type="nucleotide sequence ID" value="NZ_JBHTMX010000019.1"/>
</dbReference>
<evidence type="ECO:0000256" key="6">
    <source>
        <dbReference type="ARBA" id="ARBA00023136"/>
    </source>
</evidence>
<feature type="transmembrane region" description="Helical" evidence="7">
    <location>
        <begin position="41"/>
        <end position="65"/>
    </location>
</feature>
<dbReference type="InterPro" id="IPR051790">
    <property type="entry name" value="Cytochrome_c-biogenesis_DsbD"/>
</dbReference>
<evidence type="ECO:0000256" key="7">
    <source>
        <dbReference type="SAM" id="Phobius"/>
    </source>
</evidence>
<name>A0ABW3Z4P1_9HYPH</name>
<keyword evidence="10" id="KW-1185">Reference proteome</keyword>
<keyword evidence="4" id="KW-0201">Cytochrome c-type biogenesis</keyword>
<sequence>MLDIALAFAAGVLTVGAPCVLPVLPVLFGASVGRTSRWRPLFIAAGFVVAFAGLAITLSLFPTLLGLSPNTIRGAAIVLLLVFGLLMIWPRPLDWVTARLGGLFGRAHAIGAKAGPGHLGGFVLGMTLAVVWTPCAGPVLGSILTLIATQEDVARSSLLIAVYALGSAVPMALIAYGGQAASTSARSLARYARPAQLVFGVVTVAVALAIYFEYDTQVVAWLSQFYPNGKVGL</sequence>
<gene>
    <name evidence="9" type="ORF">ACFQ4O_04465</name>
</gene>
<keyword evidence="3 7" id="KW-0812">Transmembrane</keyword>
<feature type="transmembrane region" description="Helical" evidence="7">
    <location>
        <begin position="197"/>
        <end position="214"/>
    </location>
</feature>
<evidence type="ECO:0000256" key="2">
    <source>
        <dbReference type="ARBA" id="ARBA00006143"/>
    </source>
</evidence>
<dbReference type="EMBL" id="JBHTMX010000019">
    <property type="protein sequence ID" value="MFD1331244.1"/>
    <property type="molecule type" value="Genomic_DNA"/>
</dbReference>
<dbReference type="PANTHER" id="PTHR31272">
    <property type="entry name" value="CYTOCHROME C-TYPE BIOGENESIS PROTEIN HI_1454-RELATED"/>
    <property type="match status" value="1"/>
</dbReference>
<feature type="transmembrane region" description="Helical" evidence="7">
    <location>
        <begin position="153"/>
        <end position="176"/>
    </location>
</feature>
<dbReference type="Proteomes" id="UP001597171">
    <property type="component" value="Unassembled WGS sequence"/>
</dbReference>
<keyword evidence="6 7" id="KW-0472">Membrane</keyword>
<reference evidence="10" key="1">
    <citation type="journal article" date="2019" name="Int. J. Syst. Evol. Microbiol.">
        <title>The Global Catalogue of Microorganisms (GCM) 10K type strain sequencing project: providing services to taxonomists for standard genome sequencing and annotation.</title>
        <authorList>
            <consortium name="The Broad Institute Genomics Platform"/>
            <consortium name="The Broad Institute Genome Sequencing Center for Infectious Disease"/>
            <person name="Wu L."/>
            <person name="Ma J."/>
        </authorList>
    </citation>
    <scope>NUCLEOTIDE SEQUENCE [LARGE SCALE GENOMIC DNA]</scope>
    <source>
        <strain evidence="10">CCUG 61696</strain>
    </source>
</reference>
<comment type="caution">
    <text evidence="9">The sequence shown here is derived from an EMBL/GenBank/DDBJ whole genome shotgun (WGS) entry which is preliminary data.</text>
</comment>
<dbReference type="InterPro" id="IPR003834">
    <property type="entry name" value="Cyt_c_assmbl_TM_dom"/>
</dbReference>
<feature type="domain" description="Cytochrome C biogenesis protein transmembrane" evidence="8">
    <location>
        <begin position="4"/>
        <end position="210"/>
    </location>
</feature>
<evidence type="ECO:0000256" key="5">
    <source>
        <dbReference type="ARBA" id="ARBA00022989"/>
    </source>
</evidence>
<comment type="subcellular location">
    <subcellularLocation>
        <location evidence="1">Membrane</location>
        <topology evidence="1">Multi-pass membrane protein</topology>
    </subcellularLocation>
</comment>
<evidence type="ECO:0000256" key="1">
    <source>
        <dbReference type="ARBA" id="ARBA00004141"/>
    </source>
</evidence>
<dbReference type="PANTHER" id="PTHR31272:SF9">
    <property type="entry name" value="BLL1027 PROTEIN"/>
    <property type="match status" value="1"/>
</dbReference>
<evidence type="ECO:0000313" key="9">
    <source>
        <dbReference type="EMBL" id="MFD1331244.1"/>
    </source>
</evidence>